<dbReference type="PANTHER" id="PTHR11614">
    <property type="entry name" value="PHOSPHOLIPASE-RELATED"/>
    <property type="match status" value="1"/>
</dbReference>
<dbReference type="InterPro" id="IPR000073">
    <property type="entry name" value="AB_hydrolase_1"/>
</dbReference>
<sequence>MTSAPSVAIEAAGGRVLRVPRPGGIELRAAHFPGGGDPGRGDSAGSERGRCVFLPGYTEFIEKNLDSIAELTARGFEVATLDWRGQGLSDRLLPDRHKGHIDRMETHLEDLAAVLDAIAGFAGGPPPSVVAHSMGAHLALRYCMAAPERVARAVLIAPMLGIGRTGMPVGLARLLVEGFCLTPMVDSYILGGAGYGERRRRFEGNPLTSDREQFEALHRMLDANPDLALGDPTFAWVRAAFRSIDAVMAPGALEAVRTPLMVALAGQETIVENAAIECAVARLPDARLVRFPDARHEILRERAPVRRAFWEAVDRFLADTAAQPAIR</sequence>
<evidence type="ECO:0000259" key="1">
    <source>
        <dbReference type="Pfam" id="PF12146"/>
    </source>
</evidence>
<dbReference type="EMBL" id="BMZS01000010">
    <property type="protein sequence ID" value="GHD58578.1"/>
    <property type="molecule type" value="Genomic_DNA"/>
</dbReference>
<protein>
    <submittedName>
        <fullName evidence="2">Lysophospholipase</fullName>
    </submittedName>
</protein>
<name>A0A919CRM6_9PROT</name>
<organism evidence="2 3">
    <name type="scientific">Thalassobaculum fulvum</name>
    <dbReference type="NCBI Taxonomy" id="1633335"/>
    <lineage>
        <taxon>Bacteria</taxon>
        <taxon>Pseudomonadati</taxon>
        <taxon>Pseudomonadota</taxon>
        <taxon>Alphaproteobacteria</taxon>
        <taxon>Rhodospirillales</taxon>
        <taxon>Thalassobaculaceae</taxon>
        <taxon>Thalassobaculum</taxon>
    </lineage>
</organism>
<dbReference type="RefSeq" id="WP_189993237.1">
    <property type="nucleotide sequence ID" value="NZ_BMZS01000010.1"/>
</dbReference>
<dbReference type="Pfam" id="PF12146">
    <property type="entry name" value="Hydrolase_4"/>
    <property type="match status" value="1"/>
</dbReference>
<dbReference type="InterPro" id="IPR029058">
    <property type="entry name" value="AB_hydrolase_fold"/>
</dbReference>
<dbReference type="PRINTS" id="PR00111">
    <property type="entry name" value="ABHYDROLASE"/>
</dbReference>
<proteinExistence type="predicted"/>
<dbReference type="InterPro" id="IPR051044">
    <property type="entry name" value="MAG_DAG_Lipase"/>
</dbReference>
<comment type="caution">
    <text evidence="2">The sequence shown here is derived from an EMBL/GenBank/DDBJ whole genome shotgun (WGS) entry which is preliminary data.</text>
</comment>
<dbReference type="InterPro" id="IPR022742">
    <property type="entry name" value="Hydrolase_4"/>
</dbReference>
<dbReference type="SUPFAM" id="SSF53474">
    <property type="entry name" value="alpha/beta-Hydrolases"/>
    <property type="match status" value="1"/>
</dbReference>
<reference evidence="2" key="2">
    <citation type="submission" date="2020-09" db="EMBL/GenBank/DDBJ databases">
        <authorList>
            <person name="Sun Q."/>
            <person name="Kim S."/>
        </authorList>
    </citation>
    <scope>NUCLEOTIDE SEQUENCE</scope>
    <source>
        <strain evidence="2">KCTC 42651</strain>
    </source>
</reference>
<accession>A0A919CRM6</accession>
<dbReference type="AlphaFoldDB" id="A0A919CRM6"/>
<evidence type="ECO:0000313" key="3">
    <source>
        <dbReference type="Proteomes" id="UP000630353"/>
    </source>
</evidence>
<feature type="domain" description="Serine aminopeptidase S33" evidence="1">
    <location>
        <begin position="47"/>
        <end position="302"/>
    </location>
</feature>
<evidence type="ECO:0000313" key="2">
    <source>
        <dbReference type="EMBL" id="GHD58578.1"/>
    </source>
</evidence>
<gene>
    <name evidence="2" type="ORF">GCM10017083_41750</name>
</gene>
<reference evidence="2" key="1">
    <citation type="journal article" date="2014" name="Int. J. Syst. Evol. Microbiol.">
        <title>Complete genome sequence of Corynebacterium casei LMG S-19264T (=DSM 44701T), isolated from a smear-ripened cheese.</title>
        <authorList>
            <consortium name="US DOE Joint Genome Institute (JGI-PGF)"/>
            <person name="Walter F."/>
            <person name="Albersmeier A."/>
            <person name="Kalinowski J."/>
            <person name="Ruckert C."/>
        </authorList>
    </citation>
    <scope>NUCLEOTIDE SEQUENCE</scope>
    <source>
        <strain evidence="2">KCTC 42651</strain>
    </source>
</reference>
<dbReference type="Gene3D" id="3.40.50.1820">
    <property type="entry name" value="alpha/beta hydrolase"/>
    <property type="match status" value="1"/>
</dbReference>
<keyword evidence="3" id="KW-1185">Reference proteome</keyword>
<dbReference type="Proteomes" id="UP000630353">
    <property type="component" value="Unassembled WGS sequence"/>
</dbReference>